<evidence type="ECO:0000256" key="3">
    <source>
        <dbReference type="PROSITE-ProRule" id="PRU00023"/>
    </source>
</evidence>
<dbReference type="SUPFAM" id="SSF48403">
    <property type="entry name" value="Ankyrin repeat"/>
    <property type="match status" value="1"/>
</dbReference>
<protein>
    <submittedName>
        <fullName evidence="5">Uncharacterized protein</fullName>
    </submittedName>
</protein>
<dbReference type="Proteomes" id="UP001153076">
    <property type="component" value="Unassembled WGS sequence"/>
</dbReference>
<gene>
    <name evidence="5" type="ORF">Cgig2_015334</name>
</gene>
<keyword evidence="2 4" id="KW-0802">TPR repeat</keyword>
<dbReference type="InterPro" id="IPR036770">
    <property type="entry name" value="Ankyrin_rpt-contain_sf"/>
</dbReference>
<evidence type="ECO:0000313" key="6">
    <source>
        <dbReference type="Proteomes" id="UP001153076"/>
    </source>
</evidence>
<organism evidence="5 6">
    <name type="scientific">Carnegiea gigantea</name>
    <dbReference type="NCBI Taxonomy" id="171969"/>
    <lineage>
        <taxon>Eukaryota</taxon>
        <taxon>Viridiplantae</taxon>
        <taxon>Streptophyta</taxon>
        <taxon>Embryophyta</taxon>
        <taxon>Tracheophyta</taxon>
        <taxon>Spermatophyta</taxon>
        <taxon>Magnoliopsida</taxon>
        <taxon>eudicotyledons</taxon>
        <taxon>Gunneridae</taxon>
        <taxon>Pentapetalae</taxon>
        <taxon>Caryophyllales</taxon>
        <taxon>Cactineae</taxon>
        <taxon>Cactaceae</taxon>
        <taxon>Cactoideae</taxon>
        <taxon>Echinocereeae</taxon>
        <taxon>Carnegiea</taxon>
    </lineage>
</organism>
<dbReference type="OrthoDB" id="412869at2759"/>
<dbReference type="PANTHER" id="PTHR46224">
    <property type="entry name" value="ANKYRIN REPEAT FAMILY PROTEIN"/>
    <property type="match status" value="1"/>
</dbReference>
<dbReference type="PROSITE" id="PS50088">
    <property type="entry name" value="ANK_REPEAT"/>
    <property type="match status" value="3"/>
</dbReference>
<name>A0A9Q1GRP2_9CARY</name>
<dbReference type="InterPro" id="IPR011990">
    <property type="entry name" value="TPR-like_helical_dom_sf"/>
</dbReference>
<feature type="repeat" description="ANK" evidence="3">
    <location>
        <begin position="136"/>
        <end position="168"/>
    </location>
</feature>
<dbReference type="PROSITE" id="PS50293">
    <property type="entry name" value="TPR_REGION"/>
    <property type="match status" value="1"/>
</dbReference>
<evidence type="ECO:0000313" key="5">
    <source>
        <dbReference type="EMBL" id="KAJ8425666.1"/>
    </source>
</evidence>
<keyword evidence="3" id="KW-0040">ANK repeat</keyword>
<dbReference type="Gene3D" id="1.25.40.20">
    <property type="entry name" value="Ankyrin repeat-containing domain"/>
    <property type="match status" value="2"/>
</dbReference>
<dbReference type="InterPro" id="IPR019734">
    <property type="entry name" value="TPR_rpt"/>
</dbReference>
<dbReference type="PRINTS" id="PR01415">
    <property type="entry name" value="ANKYRIN"/>
</dbReference>
<dbReference type="SMART" id="SM00248">
    <property type="entry name" value="ANK"/>
    <property type="match status" value="6"/>
</dbReference>
<dbReference type="SUPFAM" id="SSF48452">
    <property type="entry name" value="TPR-like"/>
    <property type="match status" value="1"/>
</dbReference>
<comment type="caution">
    <text evidence="5">The sequence shown here is derived from an EMBL/GenBank/DDBJ whole genome shotgun (WGS) entry which is preliminary data.</text>
</comment>
<reference evidence="5" key="1">
    <citation type="submission" date="2022-04" db="EMBL/GenBank/DDBJ databases">
        <title>Carnegiea gigantea Genome sequencing and assembly v2.</title>
        <authorList>
            <person name="Copetti D."/>
            <person name="Sanderson M.J."/>
            <person name="Burquez A."/>
            <person name="Wojciechowski M.F."/>
        </authorList>
    </citation>
    <scope>NUCLEOTIDE SEQUENCE</scope>
    <source>
        <strain evidence="5">SGP5-SGP5p</strain>
        <tissue evidence="5">Aerial part</tissue>
    </source>
</reference>
<keyword evidence="6" id="KW-1185">Reference proteome</keyword>
<dbReference type="EMBL" id="JAKOGI010001429">
    <property type="protein sequence ID" value="KAJ8425666.1"/>
    <property type="molecule type" value="Genomic_DNA"/>
</dbReference>
<dbReference type="Pfam" id="PF12796">
    <property type="entry name" value="Ank_2"/>
    <property type="match status" value="2"/>
</dbReference>
<keyword evidence="1" id="KW-0677">Repeat</keyword>
<dbReference type="PROSITE" id="PS50297">
    <property type="entry name" value="ANK_REP_REGION"/>
    <property type="match status" value="3"/>
</dbReference>
<feature type="repeat" description="TPR" evidence="4">
    <location>
        <begin position="393"/>
        <end position="426"/>
    </location>
</feature>
<dbReference type="InterPro" id="IPR051616">
    <property type="entry name" value="Cul2-RING_E3_ligase_SR"/>
</dbReference>
<dbReference type="Pfam" id="PF07719">
    <property type="entry name" value="TPR_2"/>
    <property type="match status" value="1"/>
</dbReference>
<dbReference type="PANTHER" id="PTHR46224:SF67">
    <property type="entry name" value="HSP70-HSP90 ORGANIZING PROTEIN 3-LIKE"/>
    <property type="match status" value="1"/>
</dbReference>
<dbReference type="AlphaFoldDB" id="A0A9Q1GRP2"/>
<evidence type="ECO:0000256" key="1">
    <source>
        <dbReference type="ARBA" id="ARBA00022737"/>
    </source>
</evidence>
<dbReference type="SMART" id="SM00028">
    <property type="entry name" value="TPR"/>
    <property type="match status" value="2"/>
</dbReference>
<dbReference type="InterPro" id="IPR002110">
    <property type="entry name" value="Ankyrin_rpt"/>
</dbReference>
<dbReference type="PROSITE" id="PS50005">
    <property type="entry name" value="TPR"/>
    <property type="match status" value="1"/>
</dbReference>
<evidence type="ECO:0000256" key="2">
    <source>
        <dbReference type="ARBA" id="ARBA00022803"/>
    </source>
</evidence>
<accession>A0A9Q1GRP2</accession>
<dbReference type="InterPro" id="IPR013105">
    <property type="entry name" value="TPR_2"/>
</dbReference>
<feature type="repeat" description="ANK" evidence="3">
    <location>
        <begin position="103"/>
        <end position="135"/>
    </location>
</feature>
<proteinExistence type="predicted"/>
<dbReference type="Gene3D" id="1.25.40.10">
    <property type="entry name" value="Tetratricopeptide repeat domain"/>
    <property type="match status" value="1"/>
</dbReference>
<dbReference type="Pfam" id="PF00023">
    <property type="entry name" value="Ank"/>
    <property type="match status" value="1"/>
</dbReference>
<sequence length="434" mass="46996">MAVDSQKSCAERKRTMAYYSSSSGKNSTQDRLLSAAFRGDLELLKKLAEELNNGGGIAKVLKEVGDSGGKGALHYAVAGEGKTLICKYLVEELKLDVNVQDETGETPLIGSTLDGDYAISAYLLKHGADPNVTNDKGFTPLHLAAKKGRTDLMQLFIVKGAKVDAEAVIGTPLQGAAAHGVKDSVEFLLKNQANPNLACSSASPPLICAIYAKSVDCVRVMLELGADPNISSCGLTPLAVATSEGETEIITCLLNAGADPNAPNFYDIPPIETAAMNNNIMDVMVLFPATTPIACVPDWSIRGVVEYFDSAEAESKRKFKIENKRLEAKERGAEAFKKGHYMKAIYWYTEAMSGKPTDAALLSNSSLCWARLNEGERALADAMACISMREDWPKAHYRAGVAWQLLRDYKSAADEFHKALKLDPNNKELQDAYR</sequence>
<feature type="repeat" description="ANK" evidence="3">
    <location>
        <begin position="233"/>
        <end position="265"/>
    </location>
</feature>
<evidence type="ECO:0000256" key="4">
    <source>
        <dbReference type="PROSITE-ProRule" id="PRU00339"/>
    </source>
</evidence>